<proteinExistence type="predicted"/>
<feature type="compositionally biased region" description="Basic residues" evidence="2">
    <location>
        <begin position="271"/>
        <end position="288"/>
    </location>
</feature>
<reference evidence="5" key="1">
    <citation type="journal article" date="2013" name="Nature">
        <title>Pan genome of the phytoplankton Emiliania underpins its global distribution.</title>
        <authorList>
            <person name="Read B.A."/>
            <person name="Kegel J."/>
            <person name="Klute M.J."/>
            <person name="Kuo A."/>
            <person name="Lefebvre S.C."/>
            <person name="Maumus F."/>
            <person name="Mayer C."/>
            <person name="Miller J."/>
            <person name="Monier A."/>
            <person name="Salamov A."/>
            <person name="Young J."/>
            <person name="Aguilar M."/>
            <person name="Claverie J.M."/>
            <person name="Frickenhaus S."/>
            <person name="Gonzalez K."/>
            <person name="Herman E.K."/>
            <person name="Lin Y.C."/>
            <person name="Napier J."/>
            <person name="Ogata H."/>
            <person name="Sarno A.F."/>
            <person name="Shmutz J."/>
            <person name="Schroeder D."/>
            <person name="de Vargas C."/>
            <person name="Verret F."/>
            <person name="von Dassow P."/>
            <person name="Valentin K."/>
            <person name="Van de Peer Y."/>
            <person name="Wheeler G."/>
            <person name="Dacks J.B."/>
            <person name="Delwiche C.F."/>
            <person name="Dyhrman S.T."/>
            <person name="Glockner G."/>
            <person name="John U."/>
            <person name="Richards T."/>
            <person name="Worden A.Z."/>
            <person name="Zhang X."/>
            <person name="Grigoriev I.V."/>
            <person name="Allen A.E."/>
            <person name="Bidle K."/>
            <person name="Borodovsky M."/>
            <person name="Bowler C."/>
            <person name="Brownlee C."/>
            <person name="Cock J.M."/>
            <person name="Elias M."/>
            <person name="Gladyshev V.N."/>
            <person name="Groth M."/>
            <person name="Guda C."/>
            <person name="Hadaegh A."/>
            <person name="Iglesias-Rodriguez M.D."/>
            <person name="Jenkins J."/>
            <person name="Jones B.M."/>
            <person name="Lawson T."/>
            <person name="Leese F."/>
            <person name="Lindquist E."/>
            <person name="Lobanov A."/>
            <person name="Lomsadze A."/>
            <person name="Malik S.B."/>
            <person name="Marsh M.E."/>
            <person name="Mackinder L."/>
            <person name="Mock T."/>
            <person name="Mueller-Roeber B."/>
            <person name="Pagarete A."/>
            <person name="Parker M."/>
            <person name="Probert I."/>
            <person name="Quesneville H."/>
            <person name="Raines C."/>
            <person name="Rensing S.A."/>
            <person name="Riano-Pachon D.M."/>
            <person name="Richier S."/>
            <person name="Rokitta S."/>
            <person name="Shiraiwa Y."/>
            <person name="Soanes D.M."/>
            <person name="van der Giezen M."/>
            <person name="Wahlund T.M."/>
            <person name="Williams B."/>
            <person name="Wilson W."/>
            <person name="Wolfe G."/>
            <person name="Wurch L.L."/>
        </authorList>
    </citation>
    <scope>NUCLEOTIDE SEQUENCE</scope>
</reference>
<keyword evidence="3" id="KW-0732">Signal</keyword>
<dbReference type="NCBIfam" id="TIGR00756">
    <property type="entry name" value="PPR"/>
    <property type="match status" value="1"/>
</dbReference>
<feature type="repeat" description="PPR" evidence="1">
    <location>
        <begin position="60"/>
        <end position="94"/>
    </location>
</feature>
<dbReference type="Gene3D" id="1.25.40.10">
    <property type="entry name" value="Tetratricopeptide repeat domain"/>
    <property type="match status" value="1"/>
</dbReference>
<accession>A0A0D3JJM5</accession>
<keyword evidence="5" id="KW-1185">Reference proteome</keyword>
<dbReference type="Proteomes" id="UP000013827">
    <property type="component" value="Unassembled WGS sequence"/>
</dbReference>
<dbReference type="InterPro" id="IPR011990">
    <property type="entry name" value="TPR-like_helical_dom_sf"/>
</dbReference>
<organism evidence="4 5">
    <name type="scientific">Emiliania huxleyi (strain CCMP1516)</name>
    <dbReference type="NCBI Taxonomy" id="280463"/>
    <lineage>
        <taxon>Eukaryota</taxon>
        <taxon>Haptista</taxon>
        <taxon>Haptophyta</taxon>
        <taxon>Prymnesiophyceae</taxon>
        <taxon>Isochrysidales</taxon>
        <taxon>Noelaerhabdaceae</taxon>
        <taxon>Emiliania</taxon>
    </lineage>
</organism>
<dbReference type="AlphaFoldDB" id="A0A0D3JJM5"/>
<dbReference type="KEGG" id="ehx:EMIHUDRAFT_471709"/>
<name>A0A0D3JJM5_EMIH1</name>
<dbReference type="PaxDb" id="2903-EOD23710"/>
<evidence type="ECO:0000256" key="1">
    <source>
        <dbReference type="PROSITE-ProRule" id="PRU00708"/>
    </source>
</evidence>
<dbReference type="HOGENOM" id="CLU_851077_0_0_1"/>
<evidence type="ECO:0000313" key="4">
    <source>
        <dbReference type="EnsemblProtists" id="EOD23710"/>
    </source>
</evidence>
<reference evidence="4" key="2">
    <citation type="submission" date="2024-10" db="UniProtKB">
        <authorList>
            <consortium name="EnsemblProtists"/>
        </authorList>
    </citation>
    <scope>IDENTIFICATION</scope>
</reference>
<evidence type="ECO:0000256" key="3">
    <source>
        <dbReference type="SAM" id="SignalP"/>
    </source>
</evidence>
<protein>
    <recommendedName>
        <fullName evidence="6">Pentacotripeptide-repeat region of PRORP domain-containing protein</fullName>
    </recommendedName>
</protein>
<dbReference type="GeneID" id="17269257"/>
<feature type="signal peptide" evidence="3">
    <location>
        <begin position="1"/>
        <end position="18"/>
    </location>
</feature>
<dbReference type="EnsemblProtists" id="EOD23710">
    <property type="protein sequence ID" value="EOD23710"/>
    <property type="gene ID" value="EMIHUDRAFT_471709"/>
</dbReference>
<evidence type="ECO:0000256" key="2">
    <source>
        <dbReference type="SAM" id="MobiDB-lite"/>
    </source>
</evidence>
<dbReference type="InterPro" id="IPR002885">
    <property type="entry name" value="PPR_rpt"/>
</dbReference>
<dbReference type="PROSITE" id="PS51375">
    <property type="entry name" value="PPR"/>
    <property type="match status" value="1"/>
</dbReference>
<dbReference type="RefSeq" id="XP_005776139.1">
    <property type="nucleotide sequence ID" value="XM_005776082.1"/>
</dbReference>
<feature type="region of interest" description="Disordered" evidence="2">
    <location>
        <begin position="266"/>
        <end position="298"/>
    </location>
</feature>
<sequence length="327" mass="34726">MCNSRLLLLSAIAAPARGLAIAASPAGAWWPAAGADAGAAPGLGAGRAAAVPAASRDDWEEGSYSAAIVACADSGDWESACSLLREMDGAGFRIQGRPLTAALRATAAAGEWGAAMSLRRTAQERGVALSRAGYAHLIGLAVDSGRDDDAARLYAAAAGERKFSHWRDDEPLTLDLHDMSTAVAATAVRVQVVPDLVRQRVAHRRRRHRRAHVVQVKCERLVVTPVTKLSLPGGGRVEARGVVVAARVDGEADEVRVPCARQCHAPLLRRPPQRHRGAPLARSRRRSQRSGERPPLDAEACAVHLAEQAARRLPVTRVGAGDDRRRV</sequence>
<feature type="chain" id="PRO_5044257238" description="Pentacotripeptide-repeat region of PRORP domain-containing protein" evidence="3">
    <location>
        <begin position="19"/>
        <end position="327"/>
    </location>
</feature>
<evidence type="ECO:0008006" key="6">
    <source>
        <dbReference type="Google" id="ProtNLM"/>
    </source>
</evidence>
<evidence type="ECO:0000313" key="5">
    <source>
        <dbReference type="Proteomes" id="UP000013827"/>
    </source>
</evidence>